<feature type="compositionally biased region" description="Low complexity" evidence="1">
    <location>
        <begin position="67"/>
        <end position="80"/>
    </location>
</feature>
<proteinExistence type="predicted"/>
<keyword evidence="2" id="KW-0812">Transmembrane</keyword>
<feature type="region of interest" description="Disordered" evidence="1">
    <location>
        <begin position="36"/>
        <end position="106"/>
    </location>
</feature>
<sequence length="151" mass="15959">MAAGIIVGLIVTAGLDLDPEIEWGVTGGINIKPTRRTAMTKKDGKTAAEVRGRIQSGDSGDIRSGFDPAAAPLETDAEAAGQPMSHEEIETALHTQSRGAADRQRDYDVAMREPGSAETTPQTTRSNPLRIFIATLALVALAVAIASWIYT</sequence>
<reference evidence="3 4" key="1">
    <citation type="journal article" date="2010" name="Stand. Genomic Sci.">
        <title>Complete genome sequence of Rhizobium leguminosarum bv. trifolii strain WSM1325, an effective microsymbiont of annual Mediterranean clovers.</title>
        <authorList>
            <person name="Reeve W."/>
            <person name="O'Hara G."/>
            <person name="Chain P."/>
            <person name="Ardley J."/>
            <person name="Brau L."/>
            <person name="Nandesena K."/>
            <person name="Tiwari R."/>
            <person name="Copeland A."/>
            <person name="Nolan M."/>
            <person name="Han C."/>
            <person name="Brettin T."/>
            <person name="Land M."/>
            <person name="Ovchinikova G."/>
            <person name="Ivanova N."/>
            <person name="Mavromatis K."/>
            <person name="Markowitz V."/>
            <person name="Kyrpides N."/>
            <person name="Melino V."/>
            <person name="Denton M."/>
            <person name="Yates R."/>
            <person name="Howieson J."/>
        </authorList>
    </citation>
    <scope>NUCLEOTIDE SEQUENCE [LARGE SCALE GENOMIC DNA]</scope>
    <source>
        <strain evidence="3 4">WSM1325</strain>
        <plasmid evidence="4">Plasmid pR132503</plasmid>
    </source>
</reference>
<geneLocation type="plasmid" evidence="3 4">
    <name>pR132503</name>
</geneLocation>
<keyword evidence="2" id="KW-0472">Membrane</keyword>
<dbReference type="OrthoDB" id="8283114at2"/>
<name>C6B843_RHILS</name>
<evidence type="ECO:0008006" key="5">
    <source>
        <dbReference type="Google" id="ProtNLM"/>
    </source>
</evidence>
<dbReference type="AlphaFoldDB" id="C6B843"/>
<evidence type="ECO:0000313" key="4">
    <source>
        <dbReference type="Proteomes" id="UP000002256"/>
    </source>
</evidence>
<keyword evidence="3" id="KW-0614">Plasmid</keyword>
<keyword evidence="2" id="KW-1133">Transmembrane helix</keyword>
<evidence type="ECO:0000256" key="2">
    <source>
        <dbReference type="SAM" id="Phobius"/>
    </source>
</evidence>
<gene>
    <name evidence="3" type="ordered locus">Rleg_5786</name>
</gene>
<protein>
    <recommendedName>
        <fullName evidence="5">Transmembrane protein</fullName>
    </recommendedName>
</protein>
<dbReference type="EMBL" id="CP001625">
    <property type="protein sequence ID" value="ACS60575.1"/>
    <property type="molecule type" value="Genomic_DNA"/>
</dbReference>
<dbReference type="HOGENOM" id="CLU_145409_0_0_5"/>
<evidence type="ECO:0000256" key="1">
    <source>
        <dbReference type="SAM" id="MobiDB-lite"/>
    </source>
</evidence>
<accession>C6B843</accession>
<feature type="compositionally biased region" description="Basic and acidic residues" evidence="1">
    <location>
        <begin position="40"/>
        <end position="52"/>
    </location>
</feature>
<dbReference type="Proteomes" id="UP000002256">
    <property type="component" value="Plasmid pR132503"/>
</dbReference>
<organism evidence="3 4">
    <name type="scientific">Rhizobium leguminosarum bv. trifolii (strain WSM1325)</name>
    <dbReference type="NCBI Taxonomy" id="395491"/>
    <lineage>
        <taxon>Bacteria</taxon>
        <taxon>Pseudomonadati</taxon>
        <taxon>Pseudomonadota</taxon>
        <taxon>Alphaproteobacteria</taxon>
        <taxon>Hyphomicrobiales</taxon>
        <taxon>Rhizobiaceae</taxon>
        <taxon>Rhizobium/Agrobacterium group</taxon>
        <taxon>Rhizobium</taxon>
    </lineage>
</organism>
<dbReference type="KEGG" id="rlg:Rleg_5786"/>
<feature type="transmembrane region" description="Helical" evidence="2">
    <location>
        <begin position="131"/>
        <end position="150"/>
    </location>
</feature>
<evidence type="ECO:0000313" key="3">
    <source>
        <dbReference type="EMBL" id="ACS60575.1"/>
    </source>
</evidence>